<keyword evidence="1" id="KW-0812">Transmembrane</keyword>
<evidence type="ECO:0000313" key="4">
    <source>
        <dbReference type="Proteomes" id="UP000217784"/>
    </source>
</evidence>
<feature type="domain" description="Polysaccharide pyruvyl transferase" evidence="2">
    <location>
        <begin position="15"/>
        <end position="288"/>
    </location>
</feature>
<feature type="transmembrane region" description="Helical" evidence="1">
    <location>
        <begin position="187"/>
        <end position="208"/>
    </location>
</feature>
<evidence type="ECO:0000259" key="2">
    <source>
        <dbReference type="Pfam" id="PF04230"/>
    </source>
</evidence>
<sequence length="387" mass="44313">MGIKRIGLLHGAILNGGDYLICKRGTKLLNKYLGSKFELVHIKRWKPFKGNFDALIILGGPIISRNMHVHSMRIKEYLDDKKIPVVALGIGVSGEPYGDIDEYFTDESLNFWRDIYESSNLISVRDEQTYSLLKHLGIDARLTGCPALFDLDNIGFNNEFNIKKGEKLKVSLTIPNIKMDIHSFTDILFTFKDFLLILFFISYVKMVFKFNKIDNESYLVLQHGFNSMINLICAYSNLFGIKRVDASKRSLDEIKEIKFSDIHIGTRLHCNIHFLSNGKPSYLFNVDNRTSAFLKTINNDFNINFSFSGIIELVKLVSKELKDVTLVKNRVIKSDKTITNYFKEMSMFLLDVEKFMDSTYGEVQAIPEEDSIIKTSTSASQKITEKP</sequence>
<keyword evidence="4" id="KW-1185">Reference proteome</keyword>
<name>A0A2A2HAI5_METBR</name>
<dbReference type="OrthoDB" id="315911at2157"/>
<keyword evidence="1" id="KW-1133">Transmembrane helix</keyword>
<reference evidence="3 4" key="1">
    <citation type="journal article" date="2017" name="BMC Genomics">
        <title>Genomic analysis of methanogenic archaea reveals a shift towards energy conservation.</title>
        <authorList>
            <person name="Gilmore S.P."/>
            <person name="Henske J.K."/>
            <person name="Sexton J.A."/>
            <person name="Solomon K.V."/>
            <person name="Seppala S."/>
            <person name="Yoo J.I."/>
            <person name="Huyett L.M."/>
            <person name="Pressman A."/>
            <person name="Cogan J.Z."/>
            <person name="Kivenson V."/>
            <person name="Peng X."/>
            <person name="Tan Y."/>
            <person name="Valentine D.L."/>
            <person name="O'Malley M.A."/>
        </authorList>
    </citation>
    <scope>NUCLEOTIDE SEQUENCE [LARGE SCALE GENOMIC DNA]</scope>
    <source>
        <strain evidence="3 4">M.o.H.</strain>
    </source>
</reference>
<protein>
    <recommendedName>
        <fullName evidence="2">Polysaccharide pyruvyl transferase domain-containing protein</fullName>
    </recommendedName>
</protein>
<dbReference type="EMBL" id="LMVM01000001">
    <property type="protein sequence ID" value="PAV06387.1"/>
    <property type="molecule type" value="Genomic_DNA"/>
</dbReference>
<dbReference type="RefSeq" id="WP_069582568.1">
    <property type="nucleotide sequence ID" value="NZ_LMVM01000001.1"/>
</dbReference>
<comment type="caution">
    <text evidence="3">The sequence shown here is derived from an EMBL/GenBank/DDBJ whole genome shotgun (WGS) entry which is preliminary data.</text>
</comment>
<dbReference type="Pfam" id="PF04230">
    <property type="entry name" value="PS_pyruv_trans"/>
    <property type="match status" value="1"/>
</dbReference>
<dbReference type="InterPro" id="IPR007345">
    <property type="entry name" value="Polysacch_pyruvyl_Trfase"/>
</dbReference>
<evidence type="ECO:0000313" key="3">
    <source>
        <dbReference type="EMBL" id="PAV06387.1"/>
    </source>
</evidence>
<organism evidence="3 4">
    <name type="scientific">Methanobacterium bryantii</name>
    <dbReference type="NCBI Taxonomy" id="2161"/>
    <lineage>
        <taxon>Archaea</taxon>
        <taxon>Methanobacteriati</taxon>
        <taxon>Methanobacteriota</taxon>
        <taxon>Methanomada group</taxon>
        <taxon>Methanobacteria</taxon>
        <taxon>Methanobacteriales</taxon>
        <taxon>Methanobacteriaceae</taxon>
        <taxon>Methanobacterium</taxon>
    </lineage>
</organism>
<proteinExistence type="predicted"/>
<dbReference type="Proteomes" id="UP000217784">
    <property type="component" value="Unassembled WGS sequence"/>
</dbReference>
<keyword evidence="1" id="KW-0472">Membrane</keyword>
<evidence type="ECO:0000256" key="1">
    <source>
        <dbReference type="SAM" id="Phobius"/>
    </source>
</evidence>
<gene>
    <name evidence="3" type="ORF">ASJ80_16340</name>
</gene>
<accession>A0A2A2HAI5</accession>
<feature type="transmembrane region" description="Helical" evidence="1">
    <location>
        <begin position="220"/>
        <end position="241"/>
    </location>
</feature>
<dbReference type="AlphaFoldDB" id="A0A2A2HAI5"/>